<sequence length="100" mass="11415">MFTSASTLLAIISSQLDVAEKLRRHSTSTAELSSLSMEIGSLILRMKIKDDFPVEEFEENLLALRRKYGMETGKFLHDLLLTRRLRNEAQTTTNQKLDIS</sequence>
<dbReference type="OrthoDB" id="8781272at2"/>
<proteinExistence type="predicted"/>
<name>A0A6L6PP34_9BURK</name>
<organism evidence="1 2">
    <name type="scientific">Duganella radicis</name>
    <dbReference type="NCBI Taxonomy" id="551988"/>
    <lineage>
        <taxon>Bacteria</taxon>
        <taxon>Pseudomonadati</taxon>
        <taxon>Pseudomonadota</taxon>
        <taxon>Betaproteobacteria</taxon>
        <taxon>Burkholderiales</taxon>
        <taxon>Oxalobacteraceae</taxon>
        <taxon>Telluria group</taxon>
        <taxon>Duganella</taxon>
    </lineage>
</organism>
<evidence type="ECO:0000313" key="2">
    <source>
        <dbReference type="Proteomes" id="UP000475582"/>
    </source>
</evidence>
<comment type="caution">
    <text evidence="1">The sequence shown here is derived from an EMBL/GenBank/DDBJ whole genome shotgun (WGS) entry which is preliminary data.</text>
</comment>
<protein>
    <submittedName>
        <fullName evidence="1">Uncharacterized protein</fullName>
    </submittedName>
</protein>
<dbReference type="RefSeq" id="WP_155466308.1">
    <property type="nucleotide sequence ID" value="NZ_WNKY01000033.1"/>
</dbReference>
<evidence type="ECO:0000313" key="1">
    <source>
        <dbReference type="EMBL" id="MTV40397.1"/>
    </source>
</evidence>
<reference evidence="1 2" key="1">
    <citation type="submission" date="2019-11" db="EMBL/GenBank/DDBJ databases">
        <title>Type strains purchased from KCTC, JCM and DSMZ.</title>
        <authorList>
            <person name="Lu H."/>
        </authorList>
    </citation>
    <scope>NUCLEOTIDE SEQUENCE [LARGE SCALE GENOMIC DNA]</scope>
    <source>
        <strain evidence="1 2">KCTC 22382</strain>
    </source>
</reference>
<accession>A0A6L6PP34</accession>
<dbReference type="AlphaFoldDB" id="A0A6L6PP34"/>
<dbReference type="EMBL" id="WNKY01000033">
    <property type="protein sequence ID" value="MTV40397.1"/>
    <property type="molecule type" value="Genomic_DNA"/>
</dbReference>
<dbReference type="Proteomes" id="UP000475582">
    <property type="component" value="Unassembled WGS sequence"/>
</dbReference>
<keyword evidence="2" id="KW-1185">Reference proteome</keyword>
<gene>
    <name evidence="1" type="ORF">GM676_22790</name>
</gene>